<feature type="signal peptide" evidence="2">
    <location>
        <begin position="1"/>
        <end position="23"/>
    </location>
</feature>
<organism evidence="5 6">
    <name type="scientific">Candidatus Uhrbacteria bacterium RIFCSPHIGHO2_12_FULL_54_23</name>
    <dbReference type="NCBI Taxonomy" id="1802397"/>
    <lineage>
        <taxon>Bacteria</taxon>
        <taxon>Candidatus Uhriibacteriota</taxon>
    </lineage>
</organism>
<dbReference type="InterPro" id="IPR027954">
    <property type="entry name" value="Transcobalamin-like_C"/>
</dbReference>
<evidence type="ECO:0000256" key="2">
    <source>
        <dbReference type="SAM" id="SignalP"/>
    </source>
</evidence>
<gene>
    <name evidence="5" type="ORF">A3J43_02870</name>
</gene>
<dbReference type="Gene3D" id="1.50.10.20">
    <property type="match status" value="1"/>
</dbReference>
<dbReference type="CDD" id="cd00688">
    <property type="entry name" value="ISOPREN_C2_like"/>
    <property type="match status" value="1"/>
</dbReference>
<dbReference type="SUPFAM" id="SSF48239">
    <property type="entry name" value="Terpenoid cyclases/Protein prenyltransferases"/>
    <property type="match status" value="1"/>
</dbReference>
<dbReference type="Proteomes" id="UP000176604">
    <property type="component" value="Unassembled WGS sequence"/>
</dbReference>
<dbReference type="InterPro" id="IPR008930">
    <property type="entry name" value="Terpenoid_cyclase/PrenylTrfase"/>
</dbReference>
<proteinExistence type="predicted"/>
<dbReference type="STRING" id="1802397.A3J43_02870"/>
<feature type="region of interest" description="Disordered" evidence="1">
    <location>
        <begin position="212"/>
        <end position="235"/>
    </location>
</feature>
<evidence type="ECO:0000259" key="4">
    <source>
        <dbReference type="Pfam" id="PF14478"/>
    </source>
</evidence>
<dbReference type="Pfam" id="PF14478">
    <property type="entry name" value="DUF4430"/>
    <property type="match status" value="1"/>
</dbReference>
<accession>A0A1F7UHV1</accession>
<dbReference type="PANTHER" id="PTHR10559">
    <property type="entry name" value="TRANSCOBALAMIN-1/GASTRIC INTRINSIC FACTOR"/>
    <property type="match status" value="1"/>
</dbReference>
<dbReference type="PANTHER" id="PTHR10559:SF18">
    <property type="entry name" value="TRANSCOBALAMIN II"/>
    <property type="match status" value="1"/>
</dbReference>
<dbReference type="AlphaFoldDB" id="A0A1F7UHV1"/>
<comment type="caution">
    <text evidence="5">The sequence shown here is derived from an EMBL/GenBank/DDBJ whole genome shotgun (WGS) entry which is preliminary data.</text>
</comment>
<dbReference type="InterPro" id="IPR051588">
    <property type="entry name" value="Cobalamin_Transport"/>
</dbReference>
<evidence type="ECO:0000259" key="3">
    <source>
        <dbReference type="Pfam" id="PF13243"/>
    </source>
</evidence>
<reference evidence="5 6" key="1">
    <citation type="journal article" date="2016" name="Nat. Commun.">
        <title>Thousands of microbial genomes shed light on interconnected biogeochemical processes in an aquifer system.</title>
        <authorList>
            <person name="Anantharaman K."/>
            <person name="Brown C.T."/>
            <person name="Hug L.A."/>
            <person name="Sharon I."/>
            <person name="Castelle C.J."/>
            <person name="Probst A.J."/>
            <person name="Thomas B.C."/>
            <person name="Singh A."/>
            <person name="Wilkins M.J."/>
            <person name="Karaoz U."/>
            <person name="Brodie E.L."/>
            <person name="Williams K.H."/>
            <person name="Hubbard S.S."/>
            <person name="Banfield J.F."/>
        </authorList>
    </citation>
    <scope>NUCLEOTIDE SEQUENCE [LARGE SCALE GENOMIC DNA]</scope>
</reference>
<feature type="chain" id="PRO_5009533023" description="DUF4430 domain-containing protein" evidence="2">
    <location>
        <begin position="24"/>
        <end position="613"/>
    </location>
</feature>
<evidence type="ECO:0000313" key="6">
    <source>
        <dbReference type="Proteomes" id="UP000176604"/>
    </source>
</evidence>
<dbReference type="EMBL" id="MGEF01000049">
    <property type="protein sequence ID" value="OGL77880.1"/>
    <property type="molecule type" value="Genomic_DNA"/>
</dbReference>
<feature type="domain" description="Squalene cyclase C-terminal" evidence="3">
    <location>
        <begin position="122"/>
        <end position="258"/>
    </location>
</feature>
<evidence type="ECO:0000256" key="1">
    <source>
        <dbReference type="SAM" id="MobiDB-lite"/>
    </source>
</evidence>
<protein>
    <recommendedName>
        <fullName evidence="7">DUF4430 domain-containing protein</fullName>
    </recommendedName>
</protein>
<name>A0A1F7UHV1_9BACT</name>
<evidence type="ECO:0008006" key="7">
    <source>
        <dbReference type="Google" id="ProtNLM"/>
    </source>
</evidence>
<sequence>MTLKCTITLLIISFLIPSFSLKADDPIARAKAYLAAKPSNPWTTMARVAAGETDVPTDHLRAVDTSAAITIEAPMLAIAAAGHDPRTFAGEDLAAKLKSFHSGGQLGDPGLLNDDIFGILALSAAGVPSSDPAMQDAKATILTAQEDTGSWGDTNMTAVAIQALLEAGMHASDSAITAALSWLKGTQNDDGGFPYSWPINAYSGAPDPSDSSSSSWVAHAVRKAGQDPTSSSWEKNGKDAIDALLSLQQENGSFAHSASFATETSFTPISTAYAIIAFAGKSLPVAKFIPANNNGDGGNNGNNANNETISFRIEGFLATVCTGTLPLTHTPDALDVIPAASSQCGFTYDIVQASFGPYLKTINADAAQGLTGWLYRVNWTLPDVGAADYALHAGDEVLWNYGDFEWTPLRLTVSSSHVESDHTVKVTIQQFNHNEWTPVAATLYGGTESIQSDAQGTVTMSLPDGVWNIWAEAEDRIRSNRVSITVGSGNGQSVGLTVKVTPAAGGGGGSQGGTLSFVVEPSTMAFGAIAAGSSGARTLTLRTTGTMGAAFTSTVHGDALFVDNLQLDNTSWRSFNASLGSSASRNVNASLAIPSNSATGVKQGTLVFWAQGQ</sequence>
<evidence type="ECO:0000313" key="5">
    <source>
        <dbReference type="EMBL" id="OGL77880.1"/>
    </source>
</evidence>
<dbReference type="Pfam" id="PF13243">
    <property type="entry name" value="SQHop_cyclase_C"/>
    <property type="match status" value="1"/>
</dbReference>
<feature type="domain" description="Transcobalamin-like C-terminal" evidence="4">
    <location>
        <begin position="358"/>
        <end position="402"/>
    </location>
</feature>
<dbReference type="InterPro" id="IPR032696">
    <property type="entry name" value="SQ_cyclase_C"/>
</dbReference>
<keyword evidence="2" id="KW-0732">Signal</keyword>
<dbReference type="Gene3D" id="2.170.130.30">
    <property type="match status" value="1"/>
</dbReference>